<keyword evidence="1" id="KW-0175">Coiled coil</keyword>
<dbReference type="AlphaFoldDB" id="A0AAW4MW56"/>
<feature type="compositionally biased region" description="Basic and acidic residues" evidence="2">
    <location>
        <begin position="76"/>
        <end position="85"/>
    </location>
</feature>
<feature type="coiled-coil region" evidence="1">
    <location>
        <begin position="200"/>
        <end position="227"/>
    </location>
</feature>
<proteinExistence type="predicted"/>
<gene>
    <name evidence="3" type="ORF">KSW82_00065</name>
</gene>
<comment type="caution">
    <text evidence="3">The sequence shown here is derived from an EMBL/GenBank/DDBJ whole genome shotgun (WGS) entry which is preliminary data.</text>
</comment>
<feature type="compositionally biased region" description="Low complexity" evidence="2">
    <location>
        <begin position="340"/>
        <end position="357"/>
    </location>
</feature>
<feature type="region of interest" description="Disordered" evidence="2">
    <location>
        <begin position="54"/>
        <end position="87"/>
    </location>
</feature>
<evidence type="ECO:0000256" key="2">
    <source>
        <dbReference type="SAM" id="MobiDB-lite"/>
    </source>
</evidence>
<feature type="region of interest" description="Disordered" evidence="2">
    <location>
        <begin position="1"/>
        <end position="42"/>
    </location>
</feature>
<dbReference type="RefSeq" id="WP_217743670.1">
    <property type="nucleotide sequence ID" value="NZ_JAHOEI010000001.1"/>
</dbReference>
<sequence length="389" mass="41950">MSVTKDEILNGGVQRPMYAPPPIAHEMESNPTDNMPNAGGSAVGAGVQVAEAGKGNSAVQPAVQEPANPVDGVKSPVEKTVDNSPKKMSYKEMYQALNPYKPPTAEELEAQRKKEKRQKIFAALGDGISALANLYFTTQGAPNMYNPANSQQDVVKDRWDKIKQERDQHMKEYTEALMKAQALDDENADNERKWQRLLQIDKVNADKAKAEKERKDAIAEAQRLKYEAAANKDDKLATLYQQKSEAIAAGLPYVATKLQAEIDKLKASAGKDNRQGTSSWVSDKGGKSGGGGSGSSSSKEFTAYDKNGNVHSFKTAKAAEQFARQNGTWKADTVTSTSSVQQGRRTKVTTTTRVNGGHSVKPPIKPKPAAKPKHAGGGSKKKSTGGAFD</sequence>
<dbReference type="EMBL" id="JAHOEI010000001">
    <property type="protein sequence ID" value="MBV3386148.1"/>
    <property type="molecule type" value="Genomic_DNA"/>
</dbReference>
<protein>
    <submittedName>
        <fullName evidence="3">Uncharacterized protein</fullName>
    </submittedName>
</protein>
<evidence type="ECO:0000313" key="3">
    <source>
        <dbReference type="EMBL" id="MBV3386148.1"/>
    </source>
</evidence>
<feature type="region of interest" description="Disordered" evidence="2">
    <location>
        <begin position="324"/>
        <end position="389"/>
    </location>
</feature>
<reference evidence="3" key="1">
    <citation type="submission" date="2021-06" db="EMBL/GenBank/DDBJ databases">
        <title>Collection of gut derived symbiotic bacterial strains cultured from healthy donors.</title>
        <authorList>
            <person name="Lin H."/>
            <person name="Littmann E."/>
            <person name="Pamer E.G."/>
        </authorList>
    </citation>
    <scope>NUCLEOTIDE SEQUENCE</scope>
    <source>
        <strain evidence="3">MSK.21.74</strain>
    </source>
</reference>
<feature type="region of interest" description="Disordered" evidence="2">
    <location>
        <begin position="266"/>
        <end position="303"/>
    </location>
</feature>
<feature type="compositionally biased region" description="Basic residues" evidence="2">
    <location>
        <begin position="368"/>
        <end position="383"/>
    </location>
</feature>
<evidence type="ECO:0000256" key="1">
    <source>
        <dbReference type="SAM" id="Coils"/>
    </source>
</evidence>
<dbReference type="Proteomes" id="UP001196765">
    <property type="component" value="Unassembled WGS sequence"/>
</dbReference>
<evidence type="ECO:0000313" key="4">
    <source>
        <dbReference type="Proteomes" id="UP001196765"/>
    </source>
</evidence>
<name>A0AAW4MW56_9BACT</name>
<accession>A0AAW4MW56</accession>
<organism evidence="3 4">
    <name type="scientific">Segatella copri</name>
    <dbReference type="NCBI Taxonomy" id="165179"/>
    <lineage>
        <taxon>Bacteria</taxon>
        <taxon>Pseudomonadati</taxon>
        <taxon>Bacteroidota</taxon>
        <taxon>Bacteroidia</taxon>
        <taxon>Bacteroidales</taxon>
        <taxon>Prevotellaceae</taxon>
        <taxon>Segatella</taxon>
    </lineage>
</organism>
<feature type="compositionally biased region" description="Polar residues" evidence="2">
    <location>
        <begin position="324"/>
        <end position="339"/>
    </location>
</feature>